<evidence type="ECO:0000313" key="2">
    <source>
        <dbReference type="EMBL" id="CAF1687282.1"/>
    </source>
</evidence>
<sequence>MSSPIQSSLSPTASRLTPYLPATTGSTSRPTSARNQLEESITTLQ</sequence>
<name>A0A816HH54_ADIRI</name>
<accession>A0A816HH54</accession>
<organism evidence="2 3">
    <name type="scientific">Adineta ricciae</name>
    <name type="common">Rotifer</name>
    <dbReference type="NCBI Taxonomy" id="249248"/>
    <lineage>
        <taxon>Eukaryota</taxon>
        <taxon>Metazoa</taxon>
        <taxon>Spiralia</taxon>
        <taxon>Gnathifera</taxon>
        <taxon>Rotifera</taxon>
        <taxon>Eurotatoria</taxon>
        <taxon>Bdelloidea</taxon>
        <taxon>Adinetida</taxon>
        <taxon>Adinetidae</taxon>
        <taxon>Adineta</taxon>
    </lineage>
</organism>
<feature type="compositionally biased region" description="Polar residues" evidence="1">
    <location>
        <begin position="23"/>
        <end position="45"/>
    </location>
</feature>
<protein>
    <submittedName>
        <fullName evidence="2">Uncharacterized protein</fullName>
    </submittedName>
</protein>
<dbReference type="Proteomes" id="UP000663828">
    <property type="component" value="Unassembled WGS sequence"/>
</dbReference>
<proteinExistence type="predicted"/>
<dbReference type="AlphaFoldDB" id="A0A816HH54"/>
<evidence type="ECO:0000256" key="1">
    <source>
        <dbReference type="SAM" id="MobiDB-lite"/>
    </source>
</evidence>
<dbReference type="EMBL" id="CAJNOR010017403">
    <property type="protein sequence ID" value="CAF1687282.1"/>
    <property type="molecule type" value="Genomic_DNA"/>
</dbReference>
<gene>
    <name evidence="2" type="ORF">XAT740_LOCUS62330</name>
</gene>
<evidence type="ECO:0000313" key="3">
    <source>
        <dbReference type="Proteomes" id="UP000663828"/>
    </source>
</evidence>
<comment type="caution">
    <text evidence="2">The sequence shown here is derived from an EMBL/GenBank/DDBJ whole genome shotgun (WGS) entry which is preliminary data.</text>
</comment>
<feature type="region of interest" description="Disordered" evidence="1">
    <location>
        <begin position="1"/>
        <end position="45"/>
    </location>
</feature>
<keyword evidence="3" id="KW-1185">Reference proteome</keyword>
<reference evidence="2" key="1">
    <citation type="submission" date="2021-02" db="EMBL/GenBank/DDBJ databases">
        <authorList>
            <person name="Nowell W R."/>
        </authorList>
    </citation>
    <scope>NUCLEOTIDE SEQUENCE</scope>
</reference>
<feature type="compositionally biased region" description="Polar residues" evidence="1">
    <location>
        <begin position="1"/>
        <end position="15"/>
    </location>
</feature>
<feature type="non-terminal residue" evidence="2">
    <location>
        <position position="45"/>
    </location>
</feature>